<evidence type="ECO:0000256" key="2">
    <source>
        <dbReference type="ARBA" id="ARBA00046280"/>
    </source>
</evidence>
<dbReference type="GO" id="GO:0015031">
    <property type="term" value="P:protein transport"/>
    <property type="evidence" value="ECO:0007669"/>
    <property type="project" value="UniProtKB-KW"/>
</dbReference>
<accession>A0AB40CT60</accession>
<keyword evidence="3" id="KW-0812">Transmembrane</keyword>
<dbReference type="AlphaFoldDB" id="A0AB40CT60"/>
<evidence type="ECO:0000313" key="6">
    <source>
        <dbReference type="RefSeq" id="XP_039143194.1"/>
    </source>
</evidence>
<evidence type="ECO:0000256" key="3">
    <source>
        <dbReference type="SAM" id="Phobius"/>
    </source>
</evidence>
<feature type="domain" description="Syntaxin 6/10/61 N-terminal" evidence="4">
    <location>
        <begin position="17"/>
        <end position="118"/>
    </location>
</feature>
<dbReference type="CDD" id="cd21442">
    <property type="entry name" value="SNARE_NTD_STX6-like"/>
    <property type="match status" value="1"/>
</dbReference>
<dbReference type="GO" id="GO:0016020">
    <property type="term" value="C:membrane"/>
    <property type="evidence" value="ECO:0007669"/>
    <property type="project" value="InterPro"/>
</dbReference>
<dbReference type="Pfam" id="PF09177">
    <property type="entry name" value="STX6_10_61_N"/>
    <property type="match status" value="1"/>
</dbReference>
<gene>
    <name evidence="6" type="primary">LOC120280414</name>
</gene>
<proteinExistence type="predicted"/>
<dbReference type="Proteomes" id="UP001515500">
    <property type="component" value="Chromosome 17"/>
</dbReference>
<keyword evidence="1" id="KW-0653">Protein transport</keyword>
<dbReference type="PANTHER" id="PTHR34949:SF2">
    <property type="entry name" value="OS05G0443700 PROTEIN"/>
    <property type="match status" value="1"/>
</dbReference>
<dbReference type="GO" id="GO:0012505">
    <property type="term" value="C:endomembrane system"/>
    <property type="evidence" value="ECO:0007669"/>
    <property type="project" value="UniProtKB-SubCell"/>
</dbReference>
<sequence>MARVLFIFDSFGRWESDPLFSAAEVVQDSADRMESVFRMLLHEQKLVQGESSDSKLLGQIQYHRRDLLTALETTKWQLEDFERAVNFAASSDKSNSRQNAIVKHREFIRAIREQSAQVERGLASSTTDFDRNSQWAALNEQDRDGLASFLSGGDSNDCHAHYERGNSSIMRRFLDSNLESDEIVEVKVEEGDNPEKYGLGARTLCQDSEVEQGESNTSFTDYDLENGESGSKCYAYSSRFRRMPIWRFFRNFQLANTGKRSFAKRRKDGEITDDVLADTGGGMLSSAFNISPAKQDKYAGSHLGIFPISNNLQFIHSHRWWVEAFRRRVQRTRYDMLHYWRPTRLLSAILITLAVLGFLKFYIM</sequence>
<evidence type="ECO:0000259" key="4">
    <source>
        <dbReference type="Pfam" id="PF09177"/>
    </source>
</evidence>
<keyword evidence="3" id="KW-1133">Transmembrane helix</keyword>
<dbReference type="Gene3D" id="1.20.58.90">
    <property type="match status" value="1"/>
</dbReference>
<dbReference type="GO" id="GO:0048193">
    <property type="term" value="P:Golgi vesicle transport"/>
    <property type="evidence" value="ECO:0007669"/>
    <property type="project" value="InterPro"/>
</dbReference>
<dbReference type="PANTHER" id="PTHR34949">
    <property type="entry name" value="OS05G0443700 PROTEIN"/>
    <property type="match status" value="1"/>
</dbReference>
<name>A0AB40CT60_DIOCR</name>
<protein>
    <submittedName>
        <fullName evidence="6">Uncharacterized protein LOC120280414</fullName>
    </submittedName>
</protein>
<dbReference type="InterPro" id="IPR010989">
    <property type="entry name" value="SNARE"/>
</dbReference>
<keyword evidence="5" id="KW-1185">Reference proteome</keyword>
<dbReference type="InterPro" id="IPR015260">
    <property type="entry name" value="Syntaxin-6/10/61_N"/>
</dbReference>
<keyword evidence="3" id="KW-0472">Membrane</keyword>
<evidence type="ECO:0000313" key="5">
    <source>
        <dbReference type="Proteomes" id="UP001515500"/>
    </source>
</evidence>
<feature type="transmembrane region" description="Helical" evidence="3">
    <location>
        <begin position="345"/>
        <end position="363"/>
    </location>
</feature>
<comment type="subcellular location">
    <subcellularLocation>
        <location evidence="2">Endomembrane system</location>
        <topology evidence="2">Single-pass type IV membrane protein</topology>
    </subcellularLocation>
</comment>
<dbReference type="RefSeq" id="XP_039143194.1">
    <property type="nucleotide sequence ID" value="XM_039287260.1"/>
</dbReference>
<dbReference type="GeneID" id="120280414"/>
<keyword evidence="1" id="KW-0813">Transport</keyword>
<reference evidence="6" key="1">
    <citation type="submission" date="2025-08" db="UniProtKB">
        <authorList>
            <consortium name="RefSeq"/>
        </authorList>
    </citation>
    <scope>IDENTIFICATION</scope>
</reference>
<organism evidence="5 6">
    <name type="scientific">Dioscorea cayennensis subsp. rotundata</name>
    <name type="common">White Guinea yam</name>
    <name type="synonym">Dioscorea rotundata</name>
    <dbReference type="NCBI Taxonomy" id="55577"/>
    <lineage>
        <taxon>Eukaryota</taxon>
        <taxon>Viridiplantae</taxon>
        <taxon>Streptophyta</taxon>
        <taxon>Embryophyta</taxon>
        <taxon>Tracheophyta</taxon>
        <taxon>Spermatophyta</taxon>
        <taxon>Magnoliopsida</taxon>
        <taxon>Liliopsida</taxon>
        <taxon>Dioscoreales</taxon>
        <taxon>Dioscoreaceae</taxon>
        <taxon>Dioscorea</taxon>
    </lineage>
</organism>
<dbReference type="SUPFAM" id="SSF47661">
    <property type="entry name" value="t-snare proteins"/>
    <property type="match status" value="1"/>
</dbReference>
<evidence type="ECO:0000256" key="1">
    <source>
        <dbReference type="ARBA" id="ARBA00022927"/>
    </source>
</evidence>